<dbReference type="EMBL" id="BGPR01000023">
    <property type="protein sequence ID" value="GBL80815.1"/>
    <property type="molecule type" value="Genomic_DNA"/>
</dbReference>
<dbReference type="Proteomes" id="UP000499080">
    <property type="component" value="Unassembled WGS sequence"/>
</dbReference>
<reference evidence="2 3" key="1">
    <citation type="journal article" date="2019" name="Sci. Rep.">
        <title>Orb-weaving spider Araneus ventricosus genome elucidates the spidroin gene catalogue.</title>
        <authorList>
            <person name="Kono N."/>
            <person name="Nakamura H."/>
            <person name="Ohtoshi R."/>
            <person name="Moran D.A.P."/>
            <person name="Shinohara A."/>
            <person name="Yoshida Y."/>
            <person name="Fujiwara M."/>
            <person name="Mori M."/>
            <person name="Tomita M."/>
            <person name="Arakawa K."/>
        </authorList>
    </citation>
    <scope>NUCLEOTIDE SEQUENCE [LARGE SCALE GENOMIC DNA]</scope>
</reference>
<comment type="caution">
    <text evidence="2">The sequence shown here is derived from an EMBL/GenBank/DDBJ whole genome shotgun (WGS) entry which is preliminary data.</text>
</comment>
<dbReference type="AlphaFoldDB" id="A0A4Y2ANK5"/>
<protein>
    <submittedName>
        <fullName evidence="2">Uncharacterized protein</fullName>
    </submittedName>
</protein>
<evidence type="ECO:0000313" key="3">
    <source>
        <dbReference type="Proteomes" id="UP000499080"/>
    </source>
</evidence>
<keyword evidence="3" id="KW-1185">Reference proteome</keyword>
<feature type="compositionally biased region" description="Acidic residues" evidence="1">
    <location>
        <begin position="118"/>
        <end position="127"/>
    </location>
</feature>
<organism evidence="2 3">
    <name type="scientific">Araneus ventricosus</name>
    <name type="common">Orbweaver spider</name>
    <name type="synonym">Epeira ventricosa</name>
    <dbReference type="NCBI Taxonomy" id="182803"/>
    <lineage>
        <taxon>Eukaryota</taxon>
        <taxon>Metazoa</taxon>
        <taxon>Ecdysozoa</taxon>
        <taxon>Arthropoda</taxon>
        <taxon>Chelicerata</taxon>
        <taxon>Arachnida</taxon>
        <taxon>Araneae</taxon>
        <taxon>Araneomorphae</taxon>
        <taxon>Entelegynae</taxon>
        <taxon>Araneoidea</taxon>
        <taxon>Araneidae</taxon>
        <taxon>Araneus</taxon>
    </lineage>
</organism>
<feature type="region of interest" description="Disordered" evidence="1">
    <location>
        <begin position="107"/>
        <end position="153"/>
    </location>
</feature>
<feature type="compositionally biased region" description="Basic and acidic residues" evidence="1">
    <location>
        <begin position="128"/>
        <end position="153"/>
    </location>
</feature>
<sequence>MRFGKELLAAASLAVVGFPISKAQMRASLKVLSKGDLISGRESEVRLLWQEKGKGQKLFILRLQYSFVKKQNAKLSVEIKERHYHFERVNPLVYNIRPHAPFHSVSRISTSHPILSEKEEEEDEQEEDASKRIERGKLQRIDSEPDDIAAKRT</sequence>
<proteinExistence type="predicted"/>
<accession>A0A4Y2ANK5</accession>
<evidence type="ECO:0000256" key="1">
    <source>
        <dbReference type="SAM" id="MobiDB-lite"/>
    </source>
</evidence>
<gene>
    <name evidence="2" type="ORF">AVEN_26245_1</name>
</gene>
<name>A0A4Y2ANK5_ARAVE</name>
<evidence type="ECO:0000313" key="2">
    <source>
        <dbReference type="EMBL" id="GBL80815.1"/>
    </source>
</evidence>